<gene>
    <name evidence="4" type="ORF">ACHAWO_007289</name>
</gene>
<feature type="chain" id="PRO_5044806108" description="Fibronectin type-III domain-containing protein" evidence="2">
    <location>
        <begin position="19"/>
        <end position="1607"/>
    </location>
</feature>
<name>A0ABD3MZG7_9STRA</name>
<evidence type="ECO:0000259" key="3">
    <source>
        <dbReference type="PROSITE" id="PS50853"/>
    </source>
</evidence>
<dbReference type="PANTHER" id="PTHR33683">
    <property type="entry name" value="1, PUTATIVE-RELATED"/>
    <property type="match status" value="1"/>
</dbReference>
<feature type="compositionally biased region" description="Polar residues" evidence="1">
    <location>
        <begin position="1217"/>
        <end position="1231"/>
    </location>
</feature>
<proteinExistence type="predicted"/>
<dbReference type="Gene3D" id="2.60.120.260">
    <property type="entry name" value="Galactose-binding domain-like"/>
    <property type="match status" value="2"/>
</dbReference>
<protein>
    <recommendedName>
        <fullName evidence="3">Fibronectin type-III domain-containing protein</fullName>
    </recommendedName>
</protein>
<reference evidence="4 5" key="1">
    <citation type="submission" date="2024-10" db="EMBL/GenBank/DDBJ databases">
        <title>Updated reference genomes for cyclostephanoid diatoms.</title>
        <authorList>
            <person name="Roberts W.R."/>
            <person name="Alverson A.J."/>
        </authorList>
    </citation>
    <scope>NUCLEOTIDE SEQUENCE [LARGE SCALE GENOMIC DNA]</scope>
    <source>
        <strain evidence="4 5">AJA010-31</strain>
    </source>
</reference>
<feature type="compositionally biased region" description="Polar residues" evidence="1">
    <location>
        <begin position="1007"/>
        <end position="1038"/>
    </location>
</feature>
<dbReference type="InterPro" id="IPR003961">
    <property type="entry name" value="FN3_dom"/>
</dbReference>
<evidence type="ECO:0000313" key="5">
    <source>
        <dbReference type="Proteomes" id="UP001530400"/>
    </source>
</evidence>
<evidence type="ECO:0000313" key="4">
    <source>
        <dbReference type="EMBL" id="KAL3767346.1"/>
    </source>
</evidence>
<dbReference type="Gene3D" id="2.60.40.10">
    <property type="entry name" value="Immunoglobulins"/>
    <property type="match status" value="1"/>
</dbReference>
<feature type="compositionally biased region" description="Polar residues" evidence="1">
    <location>
        <begin position="1268"/>
        <end position="1278"/>
    </location>
</feature>
<dbReference type="InterPro" id="IPR036116">
    <property type="entry name" value="FN3_sf"/>
</dbReference>
<dbReference type="SUPFAM" id="SSF49265">
    <property type="entry name" value="Fibronectin type III"/>
    <property type="match status" value="1"/>
</dbReference>
<keyword evidence="2" id="KW-0732">Signal</keyword>
<dbReference type="PANTHER" id="PTHR33683:SF46">
    <property type="entry name" value="SUSHI DOMAIN-CONTAINING PROTEIN"/>
    <property type="match status" value="1"/>
</dbReference>
<dbReference type="SUPFAM" id="SSF55486">
    <property type="entry name" value="Metalloproteases ('zincins'), catalytic domain"/>
    <property type="match status" value="1"/>
</dbReference>
<dbReference type="EMBL" id="JALLPJ020001369">
    <property type="protein sequence ID" value="KAL3767346.1"/>
    <property type="molecule type" value="Genomic_DNA"/>
</dbReference>
<feature type="compositionally biased region" description="Polar residues" evidence="1">
    <location>
        <begin position="1251"/>
        <end position="1261"/>
    </location>
</feature>
<evidence type="ECO:0000256" key="2">
    <source>
        <dbReference type="SAM" id="SignalP"/>
    </source>
</evidence>
<dbReference type="PROSITE" id="PS50853">
    <property type="entry name" value="FN3"/>
    <property type="match status" value="1"/>
</dbReference>
<feature type="domain" description="Fibronectin type-III" evidence="3">
    <location>
        <begin position="660"/>
        <end position="753"/>
    </location>
</feature>
<dbReference type="Proteomes" id="UP001530400">
    <property type="component" value="Unassembled WGS sequence"/>
</dbReference>
<feature type="region of interest" description="Disordered" evidence="1">
    <location>
        <begin position="975"/>
        <end position="1038"/>
    </location>
</feature>
<feature type="region of interest" description="Disordered" evidence="1">
    <location>
        <begin position="1210"/>
        <end position="1280"/>
    </location>
</feature>
<sequence length="1607" mass="173046">MRFTSLLLCTSALQSVQALIDIERNGTVAEHAFVNPILSKGVITGVSNFNTDSVELPAEFQGVINELEASLGAVGTKIDTKSGRVESLTLSQPILPGIGVDNRLLWTVASEADSLHSYPASVEEWEELAIQAVKNWMEDHASELQINVSTELFAAGSVRTAVHGDGDMIQLSIPRIYNSIPVVGARAMATIKLGNLINVGFEDWGTIPDDFDVVPTLTVDDCYQILSKQMELNIISRVDKCNPELQILTLTPSDTEFGQGYEYALAWRICPLFEGQDVEVMEGLINAHTGEVYSFIDKVHYLHAKGGVYPISNDGRTRNNIPDGIEQPGWPMPYMYVGSEVTTTGGNYFATGAVSASLHGPYVILEDRCGTSSLTSEDGLDWGTSGGTDCTTPGIGGSGNTHSARTTFYEVNKIIEIAKSHLPGNAWLKQKLYVKTNRPSTCNAFWVNAINFYRSGGGCGNTGELAGVIVHEWGHGMDDNDVEGSVSSPSGEGIADIYAALRMGDSCIGRGFYSSSNRECTGVRNIDYMQGSGKPNTFSNNGCGGAVHCLGGVYSEAIWSLYKRKLQSAPYNFDDNTALEIVTRLTFIAAGNVKTWFSGTAPWGGCGSASGYREYLAADDDNGNLNDGTPHMQAIFDAFNDQEIACNTPARQDSGCAGTPNTAPDVTVTPGDTVAIVSWQSVPGATKYQVFRSEGIKKCGQGKVRLATTTSLQFTDTGLMNGREYFYIVIPKGPNDSCFGPASPCNAVTPSEVPVPTSQSPTKKPSTVAPSLACGNGICDGGEFEFSCYADCGNKELSVVTEATKGAPGAMFFIKSTTRDIGVREFKFLTWTTSVNQVQVYTRPGEFIGFEHDITGWDLIFDDSVQLNGVNNLTELSLPNRGITVQSGTTQSFFIFINQGNMKYDSGSSELALIGADDHVEFYTGVGLTTKFTGSSINLYSPRRFSGIVNYDVLKSQTQRPTTLRLLITSSASHIKAPQSTSPTKLPVTPKPTASPSQHPTKKPVTRNPTNHPSVAPTSSPTLQCGSNTCQADETSSTCPQDCSNVIFTAHNKGVKGSKGVMFDLSAKRDLLVKALEHFTSDKRNELIEVYTRPGSYSGFELEGDGWELVYSNIATQMGRNIVTTLKLDKEVAIRGGETQSFFIITNNFIMYDSGAVEGDVLNEDESLTIYEGVGLMEKFPGDGMTGMIYSPRRFRGNIRYDAIRITDSPTAAPITSKPTNTPSKSPTQHPTLMPVSSAPTRLPTKLPVSSAPTNKPTSGPTGLPTMDPTSHPTSTELSCYPRGSTVKIEATTKEQLKMFEVRVFDSSGDNLALSGEASQSSTLSQFVASRAIDGEGSSFSHTQKLHDGTLVWWQVKLSDTFEIASVEVANRFCRDPSDPNGCYCRLTNAKLSLIDDKGSVVESTSFGDTCGQGIVSHSFKSPDCQVTTANTTSPTTSPIVPSSANLPIVKSIRLHSVTGKPISMFEFEIYSNGVNVALGGQASQSSTVNWLNAAVAIDGDKNSFSHTTSNEAFSWWMIELAEAFPVDSVKIVNRYCASPDDPDKCLCRLSYAIVSFVDAAGNVLATASVGDTCNVLEWEWSGINTEDVACTIEQNVDWARAEFTAT</sequence>
<dbReference type="SUPFAM" id="SSF49785">
    <property type="entry name" value="Galactose-binding domain-like"/>
    <property type="match status" value="2"/>
</dbReference>
<dbReference type="InterPro" id="IPR013783">
    <property type="entry name" value="Ig-like_fold"/>
</dbReference>
<organism evidence="4 5">
    <name type="scientific">Cyclotella atomus</name>
    <dbReference type="NCBI Taxonomy" id="382360"/>
    <lineage>
        <taxon>Eukaryota</taxon>
        <taxon>Sar</taxon>
        <taxon>Stramenopiles</taxon>
        <taxon>Ochrophyta</taxon>
        <taxon>Bacillariophyta</taxon>
        <taxon>Coscinodiscophyceae</taxon>
        <taxon>Thalassiosirophycidae</taxon>
        <taxon>Stephanodiscales</taxon>
        <taxon>Stephanodiscaceae</taxon>
        <taxon>Cyclotella</taxon>
    </lineage>
</organism>
<accession>A0ABD3MZG7</accession>
<feature type="compositionally biased region" description="Polar residues" evidence="1">
    <location>
        <begin position="975"/>
        <end position="984"/>
    </location>
</feature>
<dbReference type="InterPro" id="IPR008979">
    <property type="entry name" value="Galactose-bd-like_sf"/>
</dbReference>
<feature type="signal peptide" evidence="2">
    <location>
        <begin position="1"/>
        <end position="18"/>
    </location>
</feature>
<comment type="caution">
    <text evidence="4">The sequence shown here is derived from an EMBL/GenBank/DDBJ whole genome shotgun (WGS) entry which is preliminary data.</text>
</comment>
<evidence type="ECO:0000256" key="1">
    <source>
        <dbReference type="SAM" id="MobiDB-lite"/>
    </source>
</evidence>
<keyword evidence="5" id="KW-1185">Reference proteome</keyword>